<sequence length="400" mass="45356">MTKPIDKPRNPRRRSGPTSPSRARQAPIKFAQSVHALARHGDPAAGNVTFVLGAGFSRAWDNCYPTGTDLFDFTDDDWASESSFLEDFLRMTQIDRTVGLDRSAFLDIVYQVGMLKKYPLLRNRYVDEFYLELVERELRYVVLRKFHQRAKPPTLVGDTLSFDQPLSDAQTAISALFAALQEHASATSASERPAPRIGVNFLTTNYDFVIEAMVDTALRRARSRELYRGFTPFAWCGDMDRRAVAVPFAGGHLLKLNGGFEIYRREGHFEVDYRHRDTQTLRSNPPEIMLPSRAQDYDQPYFQALFPKAVRLLRESRIVVLVGYSFPDEDALVRLLLRQFAEAPADGRQRALYYIDLNDVQTQLAHARSVFPHASVSGGLAVLPWRGGFSEWCSIAVRAL</sequence>
<dbReference type="RefSeq" id="WP_013435640.1">
    <property type="nucleotide sequence ID" value="NZ_CP062176.1"/>
</dbReference>
<organism evidence="2 3">
    <name type="scientific">Mycetohabitans rhizoxinica</name>
    <dbReference type="NCBI Taxonomy" id="412963"/>
    <lineage>
        <taxon>Bacteria</taxon>
        <taxon>Pseudomonadati</taxon>
        <taxon>Pseudomonadota</taxon>
        <taxon>Betaproteobacteria</taxon>
        <taxon>Burkholderiales</taxon>
        <taxon>Burkholderiaceae</taxon>
        <taxon>Mycetohabitans</taxon>
    </lineage>
</organism>
<protein>
    <submittedName>
        <fullName evidence="2">SIR2 family protein</fullName>
    </submittedName>
</protein>
<dbReference type="EMBL" id="CP062176">
    <property type="protein sequence ID" value="WXK39114.1"/>
    <property type="molecule type" value="Genomic_DNA"/>
</dbReference>
<dbReference type="Pfam" id="PF13289">
    <property type="entry name" value="SIR2_2"/>
    <property type="match status" value="1"/>
</dbReference>
<evidence type="ECO:0000256" key="1">
    <source>
        <dbReference type="SAM" id="MobiDB-lite"/>
    </source>
</evidence>
<reference evidence="2 3" key="1">
    <citation type="submission" date="2020-09" db="EMBL/GenBank/DDBJ databases">
        <title>Genome sequences of Mycetohabitans spp.</title>
        <authorList>
            <person name="Carter M.E."/>
            <person name="Carpenter S.C.D."/>
            <person name="Bogdanove A.J."/>
        </authorList>
    </citation>
    <scope>NUCLEOTIDE SEQUENCE [LARGE SCALE GENOMIC DNA]</scope>
    <source>
        <strain evidence="2 3">B12</strain>
    </source>
</reference>
<accession>A0ABZ2PVH6</accession>
<proteinExistence type="predicted"/>
<gene>
    <name evidence="2" type="ORF">IHE29_07390</name>
</gene>
<keyword evidence="3" id="KW-1185">Reference proteome</keyword>
<dbReference type="Proteomes" id="UP001493153">
    <property type="component" value="Chromosome"/>
</dbReference>
<feature type="region of interest" description="Disordered" evidence="1">
    <location>
        <begin position="1"/>
        <end position="25"/>
    </location>
</feature>
<evidence type="ECO:0000313" key="2">
    <source>
        <dbReference type="EMBL" id="WXK39114.1"/>
    </source>
</evidence>
<evidence type="ECO:0000313" key="3">
    <source>
        <dbReference type="Proteomes" id="UP001493153"/>
    </source>
</evidence>
<name>A0ABZ2PVH6_9BURK</name>